<keyword evidence="3" id="KW-0804">Transcription</keyword>
<dbReference type="Pfam" id="PF07702">
    <property type="entry name" value="UTRA"/>
    <property type="match status" value="1"/>
</dbReference>
<evidence type="ECO:0000256" key="4">
    <source>
        <dbReference type="SAM" id="MobiDB-lite"/>
    </source>
</evidence>
<dbReference type="PANTHER" id="PTHR44846:SF1">
    <property type="entry name" value="MANNOSYL-D-GLYCERATE TRANSPORT_METABOLISM SYSTEM REPRESSOR MNGR-RELATED"/>
    <property type="match status" value="1"/>
</dbReference>
<dbReference type="PANTHER" id="PTHR44846">
    <property type="entry name" value="MANNOSYL-D-GLYCERATE TRANSPORT/METABOLISM SYSTEM REPRESSOR MNGR-RELATED"/>
    <property type="match status" value="1"/>
</dbReference>
<dbReference type="EMBL" id="BAABAT010000028">
    <property type="protein sequence ID" value="GAA4257675.1"/>
    <property type="molecule type" value="Genomic_DNA"/>
</dbReference>
<keyword evidence="2" id="KW-0238">DNA-binding</keyword>
<evidence type="ECO:0000256" key="3">
    <source>
        <dbReference type="ARBA" id="ARBA00023163"/>
    </source>
</evidence>
<dbReference type="Gene3D" id="1.10.10.10">
    <property type="entry name" value="Winged helix-like DNA-binding domain superfamily/Winged helix DNA-binding domain"/>
    <property type="match status" value="1"/>
</dbReference>
<dbReference type="SMART" id="SM00866">
    <property type="entry name" value="UTRA"/>
    <property type="match status" value="1"/>
</dbReference>
<evidence type="ECO:0000256" key="2">
    <source>
        <dbReference type="ARBA" id="ARBA00023125"/>
    </source>
</evidence>
<evidence type="ECO:0000256" key="1">
    <source>
        <dbReference type="ARBA" id="ARBA00023015"/>
    </source>
</evidence>
<feature type="region of interest" description="Disordered" evidence="4">
    <location>
        <begin position="1"/>
        <end position="29"/>
    </location>
</feature>
<dbReference type="Gene3D" id="3.40.1410.10">
    <property type="entry name" value="Chorismate lyase-like"/>
    <property type="match status" value="1"/>
</dbReference>
<gene>
    <name evidence="6" type="ORF">GCM10022255_075430</name>
</gene>
<dbReference type="CDD" id="cd07377">
    <property type="entry name" value="WHTH_GntR"/>
    <property type="match status" value="1"/>
</dbReference>
<dbReference type="Pfam" id="PF00392">
    <property type="entry name" value="GntR"/>
    <property type="match status" value="1"/>
</dbReference>
<dbReference type="InterPro" id="IPR028978">
    <property type="entry name" value="Chorismate_lyase_/UTRA_dom_sf"/>
</dbReference>
<dbReference type="InterPro" id="IPR036390">
    <property type="entry name" value="WH_DNA-bd_sf"/>
</dbReference>
<dbReference type="InterPro" id="IPR011663">
    <property type="entry name" value="UTRA"/>
</dbReference>
<dbReference type="SUPFAM" id="SSF46785">
    <property type="entry name" value="Winged helix' DNA-binding domain"/>
    <property type="match status" value="1"/>
</dbReference>
<dbReference type="Proteomes" id="UP001500620">
    <property type="component" value="Unassembled WGS sequence"/>
</dbReference>
<dbReference type="InterPro" id="IPR000524">
    <property type="entry name" value="Tscrpt_reg_HTH_GntR"/>
</dbReference>
<protein>
    <submittedName>
        <fullName evidence="6">GntR family transcriptional regulator</fullName>
    </submittedName>
</protein>
<keyword evidence="1" id="KW-0805">Transcription regulation</keyword>
<proteinExistence type="predicted"/>
<feature type="domain" description="HTH gntR-type" evidence="5">
    <location>
        <begin position="33"/>
        <end position="99"/>
    </location>
</feature>
<feature type="compositionally biased region" description="Gly residues" evidence="4">
    <location>
        <begin position="1"/>
        <end position="21"/>
    </location>
</feature>
<evidence type="ECO:0000313" key="7">
    <source>
        <dbReference type="Proteomes" id="UP001500620"/>
    </source>
</evidence>
<reference evidence="7" key="1">
    <citation type="journal article" date="2019" name="Int. J. Syst. Evol. Microbiol.">
        <title>The Global Catalogue of Microorganisms (GCM) 10K type strain sequencing project: providing services to taxonomists for standard genome sequencing and annotation.</title>
        <authorList>
            <consortium name="The Broad Institute Genomics Platform"/>
            <consortium name="The Broad Institute Genome Sequencing Center for Infectious Disease"/>
            <person name="Wu L."/>
            <person name="Ma J."/>
        </authorList>
    </citation>
    <scope>NUCLEOTIDE SEQUENCE [LARGE SCALE GENOMIC DNA]</scope>
    <source>
        <strain evidence="7">JCM 17441</strain>
    </source>
</reference>
<name>A0ABP8DJN3_9ACTN</name>
<accession>A0ABP8DJN3</accession>
<dbReference type="InterPro" id="IPR050679">
    <property type="entry name" value="Bact_HTH_transcr_reg"/>
</dbReference>
<sequence length="268" mass="28388">MAGIGQAGASGAGASGAGASGGEASVSRDDEFEPKYHQIEQALRVRIAGARAHDAVASEAQLCEEFGVSRMTARAALQRLVADGLVYRRVGRGTFVAPPAPPRRADMLVRFSAEMRRQGRRPSSRLLGAEVRPAGEVEAAQLELGKGQTEVVAVSRLRLADGVPVAIEHAVFPGELRALLHAELDGPAARSLHEALVRLGREPSRGHATLDARAASAEEALLLEVPVGAALLVERRLILDRGDRPVELTESRYVGARYGLQVAFTVDS</sequence>
<keyword evidence="7" id="KW-1185">Reference proteome</keyword>
<dbReference type="SUPFAM" id="SSF64288">
    <property type="entry name" value="Chorismate lyase-like"/>
    <property type="match status" value="1"/>
</dbReference>
<comment type="caution">
    <text evidence="6">The sequence shown here is derived from an EMBL/GenBank/DDBJ whole genome shotgun (WGS) entry which is preliminary data.</text>
</comment>
<organism evidence="6 7">
    <name type="scientific">Dactylosporangium darangshiense</name>
    <dbReference type="NCBI Taxonomy" id="579108"/>
    <lineage>
        <taxon>Bacteria</taxon>
        <taxon>Bacillati</taxon>
        <taxon>Actinomycetota</taxon>
        <taxon>Actinomycetes</taxon>
        <taxon>Micromonosporales</taxon>
        <taxon>Micromonosporaceae</taxon>
        <taxon>Dactylosporangium</taxon>
    </lineage>
</organism>
<dbReference type="InterPro" id="IPR036388">
    <property type="entry name" value="WH-like_DNA-bd_sf"/>
</dbReference>
<dbReference type="PROSITE" id="PS50949">
    <property type="entry name" value="HTH_GNTR"/>
    <property type="match status" value="1"/>
</dbReference>
<dbReference type="PRINTS" id="PR00035">
    <property type="entry name" value="HTHGNTR"/>
</dbReference>
<dbReference type="SMART" id="SM00345">
    <property type="entry name" value="HTH_GNTR"/>
    <property type="match status" value="1"/>
</dbReference>
<evidence type="ECO:0000313" key="6">
    <source>
        <dbReference type="EMBL" id="GAA4257675.1"/>
    </source>
</evidence>
<evidence type="ECO:0000259" key="5">
    <source>
        <dbReference type="PROSITE" id="PS50949"/>
    </source>
</evidence>